<evidence type="ECO:0000313" key="3">
    <source>
        <dbReference type="Proteomes" id="UP000271889"/>
    </source>
</evidence>
<keyword evidence="1" id="KW-0472">Membrane</keyword>
<evidence type="ECO:0000256" key="1">
    <source>
        <dbReference type="SAM" id="Phobius"/>
    </source>
</evidence>
<sequence length="182" mass="20494">MIDGVRKEIFKFQEDITPKKDEAFKIMEKMEALLRNLTQFYPLNECSDKFPTETEEIERGVASINTSMHFFQKDMNVVGSVLKTVIEIDNSTLDEKLEKTHSNVLDLVEQPVRRGIDGVLDDLSTKLLPARAVYNLYQNLGSLFCSDIAKPAHGIWASSGLCGLSILLAAVVILLIIRLDDY</sequence>
<dbReference type="OrthoDB" id="5818040at2759"/>
<protein>
    <submittedName>
        <fullName evidence="2">Uncharacterized protein</fullName>
    </submittedName>
</protein>
<dbReference type="EMBL" id="UYRV01007568">
    <property type="protein sequence ID" value="VDK54744.1"/>
    <property type="molecule type" value="Genomic_DNA"/>
</dbReference>
<dbReference type="AlphaFoldDB" id="A0A3P6SIA5"/>
<keyword evidence="1" id="KW-0812">Transmembrane</keyword>
<keyword evidence="1" id="KW-1133">Transmembrane helix</keyword>
<feature type="transmembrane region" description="Helical" evidence="1">
    <location>
        <begin position="155"/>
        <end position="177"/>
    </location>
</feature>
<dbReference type="Proteomes" id="UP000271889">
    <property type="component" value="Unassembled WGS sequence"/>
</dbReference>
<keyword evidence="3" id="KW-1185">Reference proteome</keyword>
<name>A0A3P6SIA5_CYLGO</name>
<reference evidence="2 3" key="1">
    <citation type="submission" date="2018-11" db="EMBL/GenBank/DDBJ databases">
        <authorList>
            <consortium name="Pathogen Informatics"/>
        </authorList>
    </citation>
    <scope>NUCLEOTIDE SEQUENCE [LARGE SCALE GENOMIC DNA]</scope>
</reference>
<evidence type="ECO:0000313" key="2">
    <source>
        <dbReference type="EMBL" id="VDK54744.1"/>
    </source>
</evidence>
<accession>A0A3P6SIA5</accession>
<proteinExistence type="predicted"/>
<organism evidence="2 3">
    <name type="scientific">Cylicostephanus goldi</name>
    <name type="common">Nematode worm</name>
    <dbReference type="NCBI Taxonomy" id="71465"/>
    <lineage>
        <taxon>Eukaryota</taxon>
        <taxon>Metazoa</taxon>
        <taxon>Ecdysozoa</taxon>
        <taxon>Nematoda</taxon>
        <taxon>Chromadorea</taxon>
        <taxon>Rhabditida</taxon>
        <taxon>Rhabditina</taxon>
        <taxon>Rhabditomorpha</taxon>
        <taxon>Strongyloidea</taxon>
        <taxon>Strongylidae</taxon>
        <taxon>Cylicostephanus</taxon>
    </lineage>
</organism>
<gene>
    <name evidence="2" type="ORF">CGOC_LOCUS3096</name>
</gene>